<keyword evidence="8 11" id="KW-0472">Membrane</keyword>
<dbReference type="SMART" id="SM00382">
    <property type="entry name" value="AAA"/>
    <property type="match status" value="1"/>
</dbReference>
<evidence type="ECO:0000313" key="14">
    <source>
        <dbReference type="EMBL" id="EWS81439.1"/>
    </source>
</evidence>
<sequence length="650" mass="69937">MTTSSLHSASRPADLGTEPARAPRSAEPAAPARPRVLVPGLSRLFRAVAERPLPFTIAILAGIAFALLQIATSSVIGRVTEGVVVPAFATGRPVTGAVVAGALAIIGIGLLRAVTVAARRVLTNVGLFDLQREYRERLSKVFADVPLLWHRRQSTGTLLSSVYADVEATFFALMPFPFALSTVVMLAYAAVVVARVDPLILLVMLGMVGMLLALNVLLQHFAAPIAMESQRLRAKVAEIAHESFDGANVVKSMGREDQEEERFTDAAEQLRRNGIRFGYVRAWFDPLIDVLPNVGILLVVLLGAWRITSGDVTTGQVVEVAYLFTLMALPIRSFGWVLGDLSRTVVGWSRIQRVLTVRRRQTYGTSALPADARGRLVLDDVSFAYRDDEFEVLAPRTGEGLEDLDLAETTALHDVSLVADPAEGSRVLAVVGATGSGKSTLALLAARLVDPTEGSVSLDGTDLRDLTAPALTGDVALVLQQAFVFDDTVRHNVTLGADFDDEQVRWALRIAQAEGFVDGLPDGLDTVLGERGGSLSGGQRQRIALARALVRRPRLLILDDATSACDPSVEEAILAQIRTHMTESTLLLVAYRKSTISIADRVVFLEHGRVRGAGTHAELRESLPAYRALVDAYDEAAISHSLLEAGEEDA</sequence>
<feature type="transmembrane region" description="Helical" evidence="11">
    <location>
        <begin position="199"/>
        <end position="223"/>
    </location>
</feature>
<name>Z9JTB0_9MICO</name>
<dbReference type="RefSeq" id="WP_084148394.1">
    <property type="nucleotide sequence ID" value="NZ_KK069992.1"/>
</dbReference>
<dbReference type="eggNOG" id="COG1132">
    <property type="taxonomic scope" value="Bacteria"/>
</dbReference>
<dbReference type="HOGENOM" id="CLU_000604_84_3_11"/>
<keyword evidence="2" id="KW-0813">Transport</keyword>
<keyword evidence="15" id="KW-1185">Reference proteome</keyword>
<feature type="compositionally biased region" description="Low complexity" evidence="10">
    <location>
        <begin position="18"/>
        <end position="31"/>
    </location>
</feature>
<keyword evidence="6" id="KW-0067">ATP-binding</keyword>
<evidence type="ECO:0000256" key="9">
    <source>
        <dbReference type="ARBA" id="ARBA00061644"/>
    </source>
</evidence>
<evidence type="ECO:0000256" key="11">
    <source>
        <dbReference type="SAM" id="Phobius"/>
    </source>
</evidence>
<keyword evidence="3" id="KW-1003">Cell membrane</keyword>
<evidence type="ECO:0000256" key="10">
    <source>
        <dbReference type="SAM" id="MobiDB-lite"/>
    </source>
</evidence>
<dbReference type="PROSITE" id="PS50929">
    <property type="entry name" value="ABC_TM1F"/>
    <property type="match status" value="1"/>
</dbReference>
<comment type="caution">
    <text evidence="14">The sequence shown here is derived from an EMBL/GenBank/DDBJ whole genome shotgun (WGS) entry which is preliminary data.</text>
</comment>
<dbReference type="EMBL" id="JDYK01000007">
    <property type="protein sequence ID" value="EWS81439.1"/>
    <property type="molecule type" value="Genomic_DNA"/>
</dbReference>
<dbReference type="AlphaFoldDB" id="Z9JTB0"/>
<dbReference type="InterPro" id="IPR011527">
    <property type="entry name" value="ABC1_TM_dom"/>
</dbReference>
<dbReference type="Gene3D" id="3.40.50.300">
    <property type="entry name" value="P-loop containing nucleotide triphosphate hydrolases"/>
    <property type="match status" value="1"/>
</dbReference>
<evidence type="ECO:0000259" key="13">
    <source>
        <dbReference type="PROSITE" id="PS50929"/>
    </source>
</evidence>
<evidence type="ECO:0000256" key="7">
    <source>
        <dbReference type="ARBA" id="ARBA00022989"/>
    </source>
</evidence>
<dbReference type="Gene3D" id="1.20.1560.10">
    <property type="entry name" value="ABC transporter type 1, transmembrane domain"/>
    <property type="match status" value="1"/>
</dbReference>
<keyword evidence="4 11" id="KW-0812">Transmembrane</keyword>
<dbReference type="PROSITE" id="PS50893">
    <property type="entry name" value="ABC_TRANSPORTER_2"/>
    <property type="match status" value="1"/>
</dbReference>
<dbReference type="STRING" id="396014.BF93_16660"/>
<dbReference type="InterPro" id="IPR003593">
    <property type="entry name" value="AAA+_ATPase"/>
</dbReference>
<dbReference type="SUPFAM" id="SSF52540">
    <property type="entry name" value="P-loop containing nucleoside triphosphate hydrolases"/>
    <property type="match status" value="1"/>
</dbReference>
<keyword evidence="7 11" id="KW-1133">Transmembrane helix</keyword>
<evidence type="ECO:0000256" key="2">
    <source>
        <dbReference type="ARBA" id="ARBA00022448"/>
    </source>
</evidence>
<comment type="subcellular location">
    <subcellularLocation>
        <location evidence="1">Cell membrane</location>
        <topology evidence="1">Multi-pass membrane protein</topology>
    </subcellularLocation>
</comment>
<evidence type="ECO:0000256" key="1">
    <source>
        <dbReference type="ARBA" id="ARBA00004651"/>
    </source>
</evidence>
<feature type="transmembrane region" description="Helical" evidence="11">
    <location>
        <begin position="53"/>
        <end position="76"/>
    </location>
</feature>
<evidence type="ECO:0000256" key="4">
    <source>
        <dbReference type="ARBA" id="ARBA00022692"/>
    </source>
</evidence>
<evidence type="ECO:0000256" key="3">
    <source>
        <dbReference type="ARBA" id="ARBA00022475"/>
    </source>
</evidence>
<accession>Z9JTB0</accession>
<dbReference type="GO" id="GO:0005524">
    <property type="term" value="F:ATP binding"/>
    <property type="evidence" value="ECO:0007669"/>
    <property type="project" value="UniProtKB-KW"/>
</dbReference>
<dbReference type="InterPro" id="IPR027417">
    <property type="entry name" value="P-loop_NTPase"/>
</dbReference>
<protein>
    <submittedName>
        <fullName evidence="14">ABC transporter permease</fullName>
    </submittedName>
</protein>
<dbReference type="GO" id="GO:0005886">
    <property type="term" value="C:plasma membrane"/>
    <property type="evidence" value="ECO:0007669"/>
    <property type="project" value="UniProtKB-SubCell"/>
</dbReference>
<dbReference type="FunFam" id="3.40.50.300:FF:000299">
    <property type="entry name" value="ABC transporter ATP-binding protein/permease"/>
    <property type="match status" value="1"/>
</dbReference>
<dbReference type="PATRIC" id="fig|396014.3.peg.1676"/>
<dbReference type="Pfam" id="PF00664">
    <property type="entry name" value="ABC_membrane"/>
    <property type="match status" value="1"/>
</dbReference>
<comment type="similarity">
    <text evidence="9">Belongs to the ABC transporter superfamily. Lipid exporter (TC 3.A.1.106) family.</text>
</comment>
<feature type="transmembrane region" description="Helical" evidence="11">
    <location>
        <begin position="170"/>
        <end position="193"/>
    </location>
</feature>
<evidence type="ECO:0000256" key="5">
    <source>
        <dbReference type="ARBA" id="ARBA00022741"/>
    </source>
</evidence>
<dbReference type="GO" id="GO:0016887">
    <property type="term" value="F:ATP hydrolysis activity"/>
    <property type="evidence" value="ECO:0007669"/>
    <property type="project" value="InterPro"/>
</dbReference>
<dbReference type="OrthoDB" id="9806127at2"/>
<dbReference type="InterPro" id="IPR003439">
    <property type="entry name" value="ABC_transporter-like_ATP-bd"/>
</dbReference>
<proteinExistence type="inferred from homology"/>
<feature type="region of interest" description="Disordered" evidence="10">
    <location>
        <begin position="1"/>
        <end position="31"/>
    </location>
</feature>
<dbReference type="Pfam" id="PF00005">
    <property type="entry name" value="ABC_tran"/>
    <property type="match status" value="1"/>
</dbReference>
<dbReference type="GO" id="GO:0015421">
    <property type="term" value="F:ABC-type oligopeptide transporter activity"/>
    <property type="evidence" value="ECO:0007669"/>
    <property type="project" value="TreeGrafter"/>
</dbReference>
<evidence type="ECO:0000313" key="15">
    <source>
        <dbReference type="Proteomes" id="UP000023067"/>
    </source>
</evidence>
<gene>
    <name evidence="14" type="ORF">BF93_16660</name>
</gene>
<keyword evidence="5" id="KW-0547">Nucleotide-binding</keyword>
<organism evidence="14 15">
    <name type="scientific">Brachybacterium phenoliresistens</name>
    <dbReference type="NCBI Taxonomy" id="396014"/>
    <lineage>
        <taxon>Bacteria</taxon>
        <taxon>Bacillati</taxon>
        <taxon>Actinomycetota</taxon>
        <taxon>Actinomycetes</taxon>
        <taxon>Micrococcales</taxon>
        <taxon>Dermabacteraceae</taxon>
        <taxon>Brachybacterium</taxon>
    </lineage>
</organism>
<dbReference type="InterPro" id="IPR036640">
    <property type="entry name" value="ABC1_TM_sf"/>
</dbReference>
<dbReference type="PANTHER" id="PTHR43394">
    <property type="entry name" value="ATP-DEPENDENT PERMEASE MDL1, MITOCHONDRIAL"/>
    <property type="match status" value="1"/>
</dbReference>
<evidence type="ECO:0000256" key="8">
    <source>
        <dbReference type="ARBA" id="ARBA00023136"/>
    </source>
</evidence>
<reference evidence="14 15" key="1">
    <citation type="submission" date="2014-02" db="EMBL/GenBank/DDBJ databases">
        <title>Genome sequence of Brachybacterium phenoliresistens strain W13A50.</title>
        <authorList>
            <person name="Wang X."/>
        </authorList>
    </citation>
    <scope>NUCLEOTIDE SEQUENCE [LARGE SCALE GENOMIC DNA]</scope>
    <source>
        <strain evidence="14 15">W13A50</strain>
    </source>
</reference>
<feature type="domain" description="ABC transmembrane type-1" evidence="13">
    <location>
        <begin position="57"/>
        <end position="343"/>
    </location>
</feature>
<feature type="transmembrane region" description="Helical" evidence="11">
    <location>
        <begin position="96"/>
        <end position="114"/>
    </location>
</feature>
<feature type="domain" description="ABC transporter" evidence="12">
    <location>
        <begin position="376"/>
        <end position="632"/>
    </location>
</feature>
<dbReference type="PROSITE" id="PS00211">
    <property type="entry name" value="ABC_TRANSPORTER_1"/>
    <property type="match status" value="1"/>
</dbReference>
<evidence type="ECO:0000259" key="12">
    <source>
        <dbReference type="PROSITE" id="PS50893"/>
    </source>
</evidence>
<dbReference type="SUPFAM" id="SSF90123">
    <property type="entry name" value="ABC transporter transmembrane region"/>
    <property type="match status" value="1"/>
</dbReference>
<dbReference type="InterPro" id="IPR017871">
    <property type="entry name" value="ABC_transporter-like_CS"/>
</dbReference>
<dbReference type="PANTHER" id="PTHR43394:SF1">
    <property type="entry name" value="ATP-BINDING CASSETTE SUB-FAMILY B MEMBER 10, MITOCHONDRIAL"/>
    <property type="match status" value="1"/>
</dbReference>
<dbReference type="InterPro" id="IPR039421">
    <property type="entry name" value="Type_1_exporter"/>
</dbReference>
<dbReference type="Proteomes" id="UP000023067">
    <property type="component" value="Unassembled WGS sequence"/>
</dbReference>
<evidence type="ECO:0000256" key="6">
    <source>
        <dbReference type="ARBA" id="ARBA00022840"/>
    </source>
</evidence>